<dbReference type="PANTHER" id="PTHR43441:SF11">
    <property type="entry name" value="RIBOSOMAL-PROTEIN-SERINE ACETYLTRANSFERASE"/>
    <property type="match status" value="1"/>
</dbReference>
<dbReference type="InterPro" id="IPR000182">
    <property type="entry name" value="GNAT_dom"/>
</dbReference>
<evidence type="ECO:0000313" key="4">
    <source>
        <dbReference type="Proteomes" id="UP000193498"/>
    </source>
</evidence>
<evidence type="ECO:0000256" key="1">
    <source>
        <dbReference type="SAM" id="MobiDB-lite"/>
    </source>
</evidence>
<accession>A0A1Y1YKW9</accession>
<organism evidence="3 4">
    <name type="scientific">Basidiobolus meristosporus CBS 931.73</name>
    <dbReference type="NCBI Taxonomy" id="1314790"/>
    <lineage>
        <taxon>Eukaryota</taxon>
        <taxon>Fungi</taxon>
        <taxon>Fungi incertae sedis</taxon>
        <taxon>Zoopagomycota</taxon>
        <taxon>Entomophthoromycotina</taxon>
        <taxon>Basidiobolomycetes</taxon>
        <taxon>Basidiobolales</taxon>
        <taxon>Basidiobolaceae</taxon>
        <taxon>Basidiobolus</taxon>
    </lineage>
</organism>
<dbReference type="Gene3D" id="3.40.630.30">
    <property type="match status" value="1"/>
</dbReference>
<keyword evidence="3" id="KW-0808">Transferase</keyword>
<protein>
    <submittedName>
        <fullName evidence="3">Acyl-CoA N-acyltransferase</fullName>
    </submittedName>
</protein>
<dbReference type="Pfam" id="PF13302">
    <property type="entry name" value="Acetyltransf_3"/>
    <property type="match status" value="1"/>
</dbReference>
<reference evidence="3 4" key="1">
    <citation type="submission" date="2016-07" db="EMBL/GenBank/DDBJ databases">
        <title>Pervasive Adenine N6-methylation of Active Genes in Fungi.</title>
        <authorList>
            <consortium name="DOE Joint Genome Institute"/>
            <person name="Mondo S.J."/>
            <person name="Dannebaum R.O."/>
            <person name="Kuo R.C."/>
            <person name="Labutti K."/>
            <person name="Haridas S."/>
            <person name="Kuo A."/>
            <person name="Salamov A."/>
            <person name="Ahrendt S.R."/>
            <person name="Lipzen A."/>
            <person name="Sullivan W."/>
            <person name="Andreopoulos W.B."/>
            <person name="Clum A."/>
            <person name="Lindquist E."/>
            <person name="Daum C."/>
            <person name="Ramamoorthy G.K."/>
            <person name="Gryganskyi A."/>
            <person name="Culley D."/>
            <person name="Magnuson J.K."/>
            <person name="James T.Y."/>
            <person name="O'Malley M.A."/>
            <person name="Stajich J.E."/>
            <person name="Spatafora J.W."/>
            <person name="Visel A."/>
            <person name="Grigoriev I.V."/>
        </authorList>
    </citation>
    <scope>NUCLEOTIDE SEQUENCE [LARGE SCALE GENOMIC DNA]</scope>
    <source>
        <strain evidence="3 4">CBS 931.73</strain>
    </source>
</reference>
<dbReference type="Proteomes" id="UP000193498">
    <property type="component" value="Unassembled WGS sequence"/>
</dbReference>
<evidence type="ECO:0000313" key="3">
    <source>
        <dbReference type="EMBL" id="ORX98639.1"/>
    </source>
</evidence>
<keyword evidence="4" id="KW-1185">Reference proteome</keyword>
<comment type="caution">
    <text evidence="3">The sequence shown here is derived from an EMBL/GenBank/DDBJ whole genome shotgun (WGS) entry which is preliminary data.</text>
</comment>
<dbReference type="InterPro" id="IPR051908">
    <property type="entry name" value="Ribosomal_N-acetyltransferase"/>
</dbReference>
<dbReference type="GO" id="GO:0005737">
    <property type="term" value="C:cytoplasm"/>
    <property type="evidence" value="ECO:0007669"/>
    <property type="project" value="TreeGrafter"/>
</dbReference>
<dbReference type="STRING" id="1314790.A0A1Y1YKW9"/>
<dbReference type="InParanoid" id="A0A1Y1YKW9"/>
<dbReference type="AlphaFoldDB" id="A0A1Y1YKW9"/>
<proteinExistence type="predicted"/>
<dbReference type="EMBL" id="MCFE01000110">
    <property type="protein sequence ID" value="ORX98639.1"/>
    <property type="molecule type" value="Genomic_DNA"/>
</dbReference>
<dbReference type="OrthoDB" id="64477at2759"/>
<dbReference type="GO" id="GO:1990189">
    <property type="term" value="F:protein N-terminal-serine acetyltransferase activity"/>
    <property type="evidence" value="ECO:0007669"/>
    <property type="project" value="TreeGrafter"/>
</dbReference>
<dbReference type="PANTHER" id="PTHR43441">
    <property type="entry name" value="RIBOSOMAL-PROTEIN-SERINE ACETYLTRANSFERASE"/>
    <property type="match status" value="1"/>
</dbReference>
<feature type="domain" description="N-acetyltransferase" evidence="2">
    <location>
        <begin position="33"/>
        <end position="107"/>
    </location>
</feature>
<dbReference type="GO" id="GO:0008999">
    <property type="term" value="F:protein-N-terminal-alanine acetyltransferase activity"/>
    <property type="evidence" value="ECO:0007669"/>
    <property type="project" value="TreeGrafter"/>
</dbReference>
<dbReference type="SUPFAM" id="SSF55729">
    <property type="entry name" value="Acyl-CoA N-acyltransferases (Nat)"/>
    <property type="match status" value="1"/>
</dbReference>
<gene>
    <name evidence="3" type="ORF">K493DRAFT_213892</name>
</gene>
<feature type="region of interest" description="Disordered" evidence="1">
    <location>
        <begin position="1"/>
        <end position="21"/>
    </location>
</feature>
<keyword evidence="3" id="KW-0012">Acyltransferase</keyword>
<evidence type="ECO:0000259" key="2">
    <source>
        <dbReference type="Pfam" id="PF13302"/>
    </source>
</evidence>
<dbReference type="InterPro" id="IPR016181">
    <property type="entry name" value="Acyl_CoA_acyltransferase"/>
</dbReference>
<sequence>MLERSTPIEPKVNPLDPEGPKVLKVTEDLEDTKENQNLVGFCGLNHINWADMQTSMGIILHHPFQGKGYATEALYLMLWYGFELLHLHRLVVETTEDNKGMRGWMENLCGVKVESVCRESIRLNATTWLDSWNYSILEHEWRSFVKDRLETKLGWRASVE</sequence>
<name>A0A1Y1YKW9_9FUNG</name>